<evidence type="ECO:0008006" key="5">
    <source>
        <dbReference type="Google" id="ProtNLM"/>
    </source>
</evidence>
<feature type="transmembrane region" description="Helical" evidence="2">
    <location>
        <begin position="21"/>
        <end position="39"/>
    </location>
</feature>
<feature type="region of interest" description="Disordered" evidence="1">
    <location>
        <begin position="178"/>
        <end position="209"/>
    </location>
</feature>
<keyword evidence="4" id="KW-1185">Reference proteome</keyword>
<comment type="caution">
    <text evidence="3">The sequence shown here is derived from an EMBL/GenBank/DDBJ whole genome shotgun (WGS) entry which is preliminary data.</text>
</comment>
<keyword evidence="2" id="KW-1133">Transmembrane helix</keyword>
<dbReference type="EMBL" id="JAPCWZ010000009">
    <property type="protein sequence ID" value="KAK8852187.1"/>
    <property type="molecule type" value="Genomic_DNA"/>
</dbReference>
<evidence type="ECO:0000313" key="4">
    <source>
        <dbReference type="Proteomes" id="UP001390339"/>
    </source>
</evidence>
<name>A0ABR2HSY4_9PEZI</name>
<organism evidence="3 4">
    <name type="scientific">Apiospora arundinis</name>
    <dbReference type="NCBI Taxonomy" id="335852"/>
    <lineage>
        <taxon>Eukaryota</taxon>
        <taxon>Fungi</taxon>
        <taxon>Dikarya</taxon>
        <taxon>Ascomycota</taxon>
        <taxon>Pezizomycotina</taxon>
        <taxon>Sordariomycetes</taxon>
        <taxon>Xylariomycetidae</taxon>
        <taxon>Amphisphaeriales</taxon>
        <taxon>Apiosporaceae</taxon>
        <taxon>Apiospora</taxon>
    </lineage>
</organism>
<evidence type="ECO:0000256" key="2">
    <source>
        <dbReference type="SAM" id="Phobius"/>
    </source>
</evidence>
<keyword evidence="2" id="KW-0812">Transmembrane</keyword>
<feature type="transmembrane region" description="Helical" evidence="2">
    <location>
        <begin position="145"/>
        <end position="165"/>
    </location>
</feature>
<evidence type="ECO:0000313" key="3">
    <source>
        <dbReference type="EMBL" id="KAK8852187.1"/>
    </source>
</evidence>
<feature type="compositionally biased region" description="Basic and acidic residues" evidence="1">
    <location>
        <begin position="178"/>
        <end position="187"/>
    </location>
</feature>
<accession>A0ABR2HSY4</accession>
<gene>
    <name evidence="3" type="ORF">PGQ11_014666</name>
</gene>
<evidence type="ECO:0000256" key="1">
    <source>
        <dbReference type="SAM" id="MobiDB-lite"/>
    </source>
</evidence>
<feature type="transmembrane region" description="Helical" evidence="2">
    <location>
        <begin position="59"/>
        <end position="77"/>
    </location>
</feature>
<feature type="compositionally biased region" description="Basic and acidic residues" evidence="1">
    <location>
        <begin position="195"/>
        <end position="209"/>
    </location>
</feature>
<dbReference type="Proteomes" id="UP001390339">
    <property type="component" value="Unassembled WGS sequence"/>
</dbReference>
<feature type="transmembrane region" description="Helical" evidence="2">
    <location>
        <begin position="84"/>
        <end position="106"/>
    </location>
</feature>
<reference evidence="3 4" key="1">
    <citation type="journal article" date="2024" name="IMA Fungus">
        <title>Apiospora arundinis, a panoply of carbohydrate-active enzymes and secondary metabolites.</title>
        <authorList>
            <person name="Sorensen T."/>
            <person name="Petersen C."/>
            <person name="Muurmann A.T."/>
            <person name="Christiansen J.V."/>
            <person name="Brundto M.L."/>
            <person name="Overgaard C.K."/>
            <person name="Boysen A.T."/>
            <person name="Wollenberg R.D."/>
            <person name="Larsen T.O."/>
            <person name="Sorensen J.L."/>
            <person name="Nielsen K.L."/>
            <person name="Sondergaard T.E."/>
        </authorList>
    </citation>
    <scope>NUCLEOTIDE SEQUENCE [LARGE SCALE GENOMIC DNA]</scope>
    <source>
        <strain evidence="3 4">AAU 773</strain>
    </source>
</reference>
<proteinExistence type="predicted"/>
<protein>
    <recommendedName>
        <fullName evidence="5">MARVEL domain-containing protein</fullName>
    </recommendedName>
</protein>
<keyword evidence="2" id="KW-0472">Membrane</keyword>
<sequence>MSYLAKFRASKANRMLQKLARVLQFISAIVSLGFFSTRLKAILLHSHDYNKSDGAVEGILAAASLYSLLATIMQFALRHGAPKMIRWFLVLMDILFVGAFIAVAVLTRPNGGPSGEHKGQCARQRGINGLVPQRVRDQFHCRLPLGTFVLAIISTLLHAFTAIFHEIRDKINAHRASDNENLHDEGPGAHGRKMTKAEKKEAKRNGLAH</sequence>